<proteinExistence type="predicted"/>
<dbReference type="PROSITE" id="PS51257">
    <property type="entry name" value="PROKAR_LIPOPROTEIN"/>
    <property type="match status" value="1"/>
</dbReference>
<evidence type="ECO:0000313" key="4">
    <source>
        <dbReference type="EMBL" id="MFC7358322.1"/>
    </source>
</evidence>
<dbReference type="PANTHER" id="PTHR16026">
    <property type="entry name" value="CARTILAGE ACIDIC PROTEIN 1"/>
    <property type="match status" value="1"/>
</dbReference>
<dbReference type="Gene3D" id="1.25.40.10">
    <property type="entry name" value="Tetratricopeptide repeat domain"/>
    <property type="match status" value="1"/>
</dbReference>
<dbReference type="PANTHER" id="PTHR16026:SF0">
    <property type="entry name" value="CARTILAGE ACIDIC PROTEIN 1"/>
    <property type="match status" value="1"/>
</dbReference>
<dbReference type="PROSITE" id="PS50005">
    <property type="entry name" value="TPR"/>
    <property type="match status" value="1"/>
</dbReference>
<dbReference type="InterPro" id="IPR027039">
    <property type="entry name" value="Crtac1"/>
</dbReference>
<gene>
    <name evidence="4" type="ORF">ACFQO1_11535</name>
</gene>
<name>A0ABW2MXQ5_9FLAO</name>
<keyword evidence="5" id="KW-1185">Reference proteome</keyword>
<dbReference type="InterPro" id="IPR011519">
    <property type="entry name" value="UnbV_ASPIC"/>
</dbReference>
<dbReference type="EMBL" id="JBHTBN010000006">
    <property type="protein sequence ID" value="MFC7358322.1"/>
    <property type="molecule type" value="Genomic_DNA"/>
</dbReference>
<organism evidence="4 5">
    <name type="scientific">Jejudonia soesokkakensis</name>
    <dbReference type="NCBI Taxonomy" id="1323432"/>
    <lineage>
        <taxon>Bacteria</taxon>
        <taxon>Pseudomonadati</taxon>
        <taxon>Bacteroidota</taxon>
        <taxon>Flavobacteriia</taxon>
        <taxon>Flavobacteriales</taxon>
        <taxon>Flavobacteriaceae</taxon>
        <taxon>Jejudonia</taxon>
    </lineage>
</organism>
<keyword evidence="2" id="KW-0802">TPR repeat</keyword>
<dbReference type="RefSeq" id="WP_380218284.1">
    <property type="nucleotide sequence ID" value="NZ_JBHTBN010000006.1"/>
</dbReference>
<dbReference type="InterPro" id="IPR011990">
    <property type="entry name" value="TPR-like_helical_dom_sf"/>
</dbReference>
<dbReference type="InterPro" id="IPR028994">
    <property type="entry name" value="Integrin_alpha_N"/>
</dbReference>
<sequence length="757" mass="84274">MRNIAFFILLISTLACKEGKNTSEPSPELSQSYLKETLQINDSIKRIISSVNFRHHPYEISEKLKLIEAEVNQSKAINKLSPTLYVEYGQVLLQAGKTQEAINVLEEILELLPQNKKINSNTKTLHDFLAIAYMRLGEQTNCIENHSTESCLFPIKGKGVHINKSGSENAINIYKNILEVFPEDYQSKWLLNLAYMTLGEYPEGVPKNLLIDPSVFTPEYEGIDLFENISMNLGVDVNNLAGGAVTDDFNNDGYIDIIATSWDLKGDTHYFENDGAGNFKDKTVESGLEDVTGGLNVIQADYNNDGFLDLYIIRGAWSGYKMLGQLPNSLLKNNGNGTFTDVTISSNLYTESPTQAAVWFDFNVDGWLDLFVGNETHTPQEKNSSQLFLNNKNGTFTDIAPQLGLNITKYVKGVSTGDINNDGLPDLYISILDDENLLYLNNGLIKGQWQFEEIASAANVEEPIQSFPTWFFDFDNDGWDDLFVSSYDTEMFRDQGGQVARDYLNKPVQSDFPRMYKNNKDGTYSNVTKQVSLDHVLPTMGCNYGDIDNDGNLDFYLGTGAPDFRSIVPNRMFRNADGKIFQDITYAGNFGHIQKGHGVAFADLDNDGDQDIYTVMGGSVSGDIFQNALFENPGNRNKSITLRLKGTTSNRSAIGAKIKLTIVSINGTTRDIYNTVSSGGSFGSNSLQAEIGLGDATQIKNIAIKWPNGSKNYVSYGAIELKENLLLNITEGEITYEVLKLTPFYFNKMVHTSNHNH</sequence>
<dbReference type="Pfam" id="PF07593">
    <property type="entry name" value="UnbV_ASPIC"/>
    <property type="match status" value="1"/>
</dbReference>
<dbReference type="Pfam" id="PF13517">
    <property type="entry name" value="FG-GAP_3"/>
    <property type="match status" value="3"/>
</dbReference>
<dbReference type="SUPFAM" id="SSF69318">
    <property type="entry name" value="Integrin alpha N-terminal domain"/>
    <property type="match status" value="2"/>
</dbReference>
<comment type="caution">
    <text evidence="4">The sequence shown here is derived from an EMBL/GenBank/DDBJ whole genome shotgun (WGS) entry which is preliminary data.</text>
</comment>
<dbReference type="InterPro" id="IPR013517">
    <property type="entry name" value="FG-GAP"/>
</dbReference>
<dbReference type="Proteomes" id="UP001596415">
    <property type="component" value="Unassembled WGS sequence"/>
</dbReference>
<dbReference type="Gene3D" id="2.130.10.130">
    <property type="entry name" value="Integrin alpha, N-terminal"/>
    <property type="match status" value="1"/>
</dbReference>
<accession>A0ABW2MXQ5</accession>
<dbReference type="InterPro" id="IPR019734">
    <property type="entry name" value="TPR_rpt"/>
</dbReference>
<feature type="repeat" description="TPR" evidence="2">
    <location>
        <begin position="82"/>
        <end position="115"/>
    </location>
</feature>
<dbReference type="SUPFAM" id="SSF48452">
    <property type="entry name" value="TPR-like"/>
    <property type="match status" value="1"/>
</dbReference>
<evidence type="ECO:0000259" key="3">
    <source>
        <dbReference type="Pfam" id="PF07593"/>
    </source>
</evidence>
<feature type="domain" description="ASPIC/UnbV" evidence="3">
    <location>
        <begin position="653"/>
        <end position="712"/>
    </location>
</feature>
<evidence type="ECO:0000256" key="1">
    <source>
        <dbReference type="ARBA" id="ARBA00022729"/>
    </source>
</evidence>
<evidence type="ECO:0000256" key="2">
    <source>
        <dbReference type="PROSITE-ProRule" id="PRU00339"/>
    </source>
</evidence>
<evidence type="ECO:0000313" key="5">
    <source>
        <dbReference type="Proteomes" id="UP001596415"/>
    </source>
</evidence>
<protein>
    <submittedName>
        <fullName evidence="4">FG-GAP-like repeat-containing protein</fullName>
    </submittedName>
</protein>
<keyword evidence="1" id="KW-0732">Signal</keyword>
<reference evidence="5" key="1">
    <citation type="journal article" date="2019" name="Int. J. Syst. Evol. Microbiol.">
        <title>The Global Catalogue of Microorganisms (GCM) 10K type strain sequencing project: providing services to taxonomists for standard genome sequencing and annotation.</title>
        <authorList>
            <consortium name="The Broad Institute Genomics Platform"/>
            <consortium name="The Broad Institute Genome Sequencing Center for Infectious Disease"/>
            <person name="Wu L."/>
            <person name="Ma J."/>
        </authorList>
    </citation>
    <scope>NUCLEOTIDE SEQUENCE [LARGE SCALE GENOMIC DNA]</scope>
    <source>
        <strain evidence="5">CGMCC 1.16306</strain>
    </source>
</reference>